<sequence length="80" mass="8544">MSTSQHHVSHGTPEAYREFIAEMLGMARIQAEIGETYAATGDDAGLDYAMRRLAAYTRAALGTLADLKTEKHGGADECAA</sequence>
<gene>
    <name evidence="1" type="ORF">MAE02_41280</name>
</gene>
<dbReference type="EMBL" id="BJYU01000064">
    <property type="protein sequence ID" value="GEO16432.1"/>
    <property type="molecule type" value="Genomic_DNA"/>
</dbReference>
<organism evidence="1 2">
    <name type="scientific">Microvirga aerophila</name>
    <dbReference type="NCBI Taxonomy" id="670291"/>
    <lineage>
        <taxon>Bacteria</taxon>
        <taxon>Pseudomonadati</taxon>
        <taxon>Pseudomonadota</taxon>
        <taxon>Alphaproteobacteria</taxon>
        <taxon>Hyphomicrobiales</taxon>
        <taxon>Methylobacteriaceae</taxon>
        <taxon>Microvirga</taxon>
    </lineage>
</organism>
<evidence type="ECO:0000313" key="1">
    <source>
        <dbReference type="EMBL" id="GEO16432.1"/>
    </source>
</evidence>
<name>A0A512BWU5_9HYPH</name>
<accession>A0A512BWU5</accession>
<comment type="caution">
    <text evidence="1">The sequence shown here is derived from an EMBL/GenBank/DDBJ whole genome shotgun (WGS) entry which is preliminary data.</text>
</comment>
<dbReference type="Proteomes" id="UP000321085">
    <property type="component" value="Unassembled WGS sequence"/>
</dbReference>
<evidence type="ECO:0000313" key="2">
    <source>
        <dbReference type="Proteomes" id="UP000321085"/>
    </source>
</evidence>
<protein>
    <submittedName>
        <fullName evidence="1">Uncharacterized protein</fullName>
    </submittedName>
</protein>
<dbReference type="RefSeq" id="WP_114188318.1">
    <property type="nucleotide sequence ID" value="NZ_BJYU01000064.1"/>
</dbReference>
<dbReference type="AlphaFoldDB" id="A0A512BWU5"/>
<dbReference type="OrthoDB" id="7998837at2"/>
<reference evidence="1 2" key="1">
    <citation type="submission" date="2019-07" db="EMBL/GenBank/DDBJ databases">
        <title>Whole genome shotgun sequence of Microvirga aerophila NBRC 106136.</title>
        <authorList>
            <person name="Hosoyama A."/>
            <person name="Uohara A."/>
            <person name="Ohji S."/>
            <person name="Ichikawa N."/>
        </authorList>
    </citation>
    <scope>NUCLEOTIDE SEQUENCE [LARGE SCALE GENOMIC DNA]</scope>
    <source>
        <strain evidence="1 2">NBRC 106136</strain>
    </source>
</reference>
<keyword evidence="2" id="KW-1185">Reference proteome</keyword>
<proteinExistence type="predicted"/>